<evidence type="ECO:0000313" key="2">
    <source>
        <dbReference type="EMBL" id="MFB5269309.1"/>
    </source>
</evidence>
<keyword evidence="3" id="KW-1185">Reference proteome</keyword>
<sequence length="160" mass="16950">MGKSALPCCRHPSRSSARSNKSETTNIQVAAINATGLLYPGRQLADVLQPCNERRTNPDACCGADTTELESWRYVLAMGCRACGAGTGYSGTNLRMAAAELKATIWQTQTFYRELRKRASTEAAGGRSVAIHAGVVIGAGKHRESGRRTRISGSVSCGGS</sequence>
<dbReference type="EMBL" id="JBHHMI010000029">
    <property type="protein sequence ID" value="MFB5269309.1"/>
    <property type="molecule type" value="Genomic_DNA"/>
</dbReference>
<comment type="caution">
    <text evidence="2">The sequence shown here is derived from an EMBL/GenBank/DDBJ whole genome shotgun (WGS) entry which is preliminary data.</text>
</comment>
<feature type="compositionally biased region" description="Polar residues" evidence="1">
    <location>
        <begin position="14"/>
        <end position="24"/>
    </location>
</feature>
<proteinExistence type="predicted"/>
<gene>
    <name evidence="2" type="ORF">ACE41H_21340</name>
</gene>
<evidence type="ECO:0000256" key="1">
    <source>
        <dbReference type="SAM" id="MobiDB-lite"/>
    </source>
</evidence>
<accession>A0ABV5AYM9</accession>
<name>A0ABV5AYM9_9BACL</name>
<dbReference type="RefSeq" id="WP_375357582.1">
    <property type="nucleotide sequence ID" value="NZ_JBHHMI010000029.1"/>
</dbReference>
<organism evidence="2 3">
    <name type="scientific">Paenibacillus enshidis</name>
    <dbReference type="NCBI Taxonomy" id="1458439"/>
    <lineage>
        <taxon>Bacteria</taxon>
        <taxon>Bacillati</taxon>
        <taxon>Bacillota</taxon>
        <taxon>Bacilli</taxon>
        <taxon>Bacillales</taxon>
        <taxon>Paenibacillaceae</taxon>
        <taxon>Paenibacillus</taxon>
    </lineage>
</organism>
<feature type="region of interest" description="Disordered" evidence="1">
    <location>
        <begin position="1"/>
        <end position="24"/>
    </location>
</feature>
<dbReference type="Proteomes" id="UP001580346">
    <property type="component" value="Unassembled WGS sequence"/>
</dbReference>
<protein>
    <submittedName>
        <fullName evidence="2">Uncharacterized protein</fullName>
    </submittedName>
</protein>
<evidence type="ECO:0000313" key="3">
    <source>
        <dbReference type="Proteomes" id="UP001580346"/>
    </source>
</evidence>
<reference evidence="2 3" key="1">
    <citation type="submission" date="2024-09" db="EMBL/GenBank/DDBJ databases">
        <title>Paenibacillus zeirhizospherea sp. nov., isolated from surface of the maize (Zea mays) roots in a horticulture field, Hungary.</title>
        <authorList>
            <person name="Marton D."/>
            <person name="Farkas M."/>
            <person name="Bedics A."/>
            <person name="Toth E."/>
            <person name="Tancsics A."/>
            <person name="Boka K."/>
            <person name="Maroti G."/>
            <person name="Kriszt B."/>
            <person name="Cserhati M."/>
        </authorList>
    </citation>
    <scope>NUCLEOTIDE SEQUENCE [LARGE SCALE GENOMIC DNA]</scope>
    <source>
        <strain evidence="2 3">KCTC 33519</strain>
    </source>
</reference>